<accession>A0A2W2E6L8</accession>
<dbReference type="PANTHER" id="PTHR43083:SF6">
    <property type="entry name" value="MANNAN POLYMERASE COMPLEXES SUBUNIT MNN9"/>
    <property type="match status" value="1"/>
</dbReference>
<dbReference type="Pfam" id="PF04488">
    <property type="entry name" value="Gly_transf_sug"/>
    <property type="match status" value="1"/>
</dbReference>
<name>A0A2W2E6L8_9ACTN</name>
<gene>
    <name evidence="2" type="ORF">C1J01_16245</name>
</gene>
<protein>
    <submittedName>
        <fullName evidence="2">Glycosyltransferase, group 2 family protein</fullName>
    </submittedName>
</protein>
<reference evidence="2 3" key="1">
    <citation type="submission" date="2018-01" db="EMBL/GenBank/DDBJ databases">
        <title>Draft genome sequence of Nonomuraea sp. KC333.</title>
        <authorList>
            <person name="Sahin N."/>
            <person name="Saygin H."/>
            <person name="Ay H."/>
        </authorList>
    </citation>
    <scope>NUCLEOTIDE SEQUENCE [LARGE SCALE GENOMIC DNA]</scope>
    <source>
        <strain evidence="2 3">KC333</strain>
    </source>
</reference>
<dbReference type="Gene3D" id="3.90.550.20">
    <property type="match status" value="1"/>
</dbReference>
<dbReference type="GO" id="GO:0016740">
    <property type="term" value="F:transferase activity"/>
    <property type="evidence" value="ECO:0007669"/>
    <property type="project" value="UniProtKB-KW"/>
</dbReference>
<feature type="domain" description="Glycosyltransferase 2-like" evidence="1">
    <location>
        <begin position="275"/>
        <end position="385"/>
    </location>
</feature>
<keyword evidence="3" id="KW-1185">Reference proteome</keyword>
<dbReference type="Gene3D" id="3.90.550.10">
    <property type="entry name" value="Spore Coat Polysaccharide Biosynthesis Protein SpsA, Chain A"/>
    <property type="match status" value="2"/>
</dbReference>
<dbReference type="PANTHER" id="PTHR43083">
    <property type="entry name" value="MANNAN POLYMERASE II"/>
    <property type="match status" value="1"/>
</dbReference>
<dbReference type="OrthoDB" id="277808at2"/>
<comment type="caution">
    <text evidence="2">The sequence shown here is derived from an EMBL/GenBank/DDBJ whole genome shotgun (WGS) entry which is preliminary data.</text>
</comment>
<dbReference type="Pfam" id="PF00535">
    <property type="entry name" value="Glycos_transf_2"/>
    <property type="match status" value="1"/>
</dbReference>
<dbReference type="InterPro" id="IPR001173">
    <property type="entry name" value="Glyco_trans_2-like"/>
</dbReference>
<proteinExistence type="predicted"/>
<dbReference type="SUPFAM" id="SSF53448">
    <property type="entry name" value="Nucleotide-diphospho-sugar transferases"/>
    <property type="match status" value="3"/>
</dbReference>
<organism evidence="2 3">
    <name type="scientific">Nonomuraea aridisoli</name>
    <dbReference type="NCBI Taxonomy" id="2070368"/>
    <lineage>
        <taxon>Bacteria</taxon>
        <taxon>Bacillati</taxon>
        <taxon>Actinomycetota</taxon>
        <taxon>Actinomycetes</taxon>
        <taxon>Streptosporangiales</taxon>
        <taxon>Streptosporangiaceae</taxon>
        <taxon>Nonomuraea</taxon>
    </lineage>
</organism>
<dbReference type="RefSeq" id="WP_111179815.1">
    <property type="nucleotide sequence ID" value="NZ_POUD01000058.1"/>
</dbReference>
<dbReference type="InterPro" id="IPR052086">
    <property type="entry name" value="Mannan_Polymerase_Subunit"/>
</dbReference>
<keyword evidence="2" id="KW-0808">Transferase</keyword>
<dbReference type="InterPro" id="IPR007577">
    <property type="entry name" value="GlycoTrfase_DXD_sugar-bd_CS"/>
</dbReference>
<dbReference type="InterPro" id="IPR029044">
    <property type="entry name" value="Nucleotide-diphossugar_trans"/>
</dbReference>
<sequence>MSEQTSIPALIHQTWRDTDVPSRWGKWVNSWRRHHPGWYYRLWTDTDSRSFLVEHYPWFLPIYDGYPDPVMRSDAIRYFLLDHFGGVYVDLDVECLRPVGELLTGRQLVLGCEPSPHAGLPLARQRGLDRIVGNAFIASRPGHPFWAHAHRELVRTHRLPNALDVSGPYFLTQALTNAPEADSITVVGSELLYPKVSPYAAQLFAPQEVDLDRAYAVHHGAGSWAQDESWAPRSSPYKRVRFWASQGQQPLADGAFDLDAQRRRWAGGAPAPSVSCLMVTKDRPSFAERAIRCFLAQTYPNKELVVVDDGPSDALEQHIRGLGDERIRFHRLPPDGRTLGELRNIAVDRATGTYVCQWDDDDLYDPERLEAQMAAVLALDAEACFLARQRLWRPARRELAISHIRVWEGTMLCAKDALPRYPAQRRGEDTPVAAHIVGNCRVVSVDVPELCTYVCHENNTFEPAHFERIFDVAPKVWSGGDYDEQLLAMAARLPLAPADLVHAETGARTDARTGTDAHAFRPHRARWVISEPAPEPLKERPSVLVLTPVKDAARFVPAYLDNLRNLDYPREAISLGLIEGDSQDDTWEMLQRALPELEQQYRRITLVRHHAGVRLPGQRWEPGVQRERRAALARVRNHLLSRALTDEEWVLWIDVDVTSYPPDLIQRLLAARKDIVVPNCVSEPNGPTYDLNTFLLRPEAAALDWAQWVRDGILQPPRGFGRVYPDELSAHDLVRIDSVGGTVLLVRADLHRAGLIFPPVPYQQLIETEGLAALAKDMGTTCWALPKLEVVHPHHWSVSPNRPATPVA</sequence>
<dbReference type="AlphaFoldDB" id="A0A2W2E6L8"/>
<evidence type="ECO:0000259" key="1">
    <source>
        <dbReference type="Pfam" id="PF00535"/>
    </source>
</evidence>
<dbReference type="EMBL" id="POUD01000058">
    <property type="protein sequence ID" value="PZG18021.1"/>
    <property type="molecule type" value="Genomic_DNA"/>
</dbReference>
<evidence type="ECO:0000313" key="2">
    <source>
        <dbReference type="EMBL" id="PZG18021.1"/>
    </source>
</evidence>
<dbReference type="Proteomes" id="UP000249304">
    <property type="component" value="Unassembled WGS sequence"/>
</dbReference>
<dbReference type="Pfam" id="PF03452">
    <property type="entry name" value="Anp1"/>
    <property type="match status" value="1"/>
</dbReference>
<dbReference type="CDD" id="cd00761">
    <property type="entry name" value="Glyco_tranf_GTA_type"/>
    <property type="match status" value="1"/>
</dbReference>
<evidence type="ECO:0000313" key="3">
    <source>
        <dbReference type="Proteomes" id="UP000249304"/>
    </source>
</evidence>